<evidence type="ECO:0008006" key="3">
    <source>
        <dbReference type="Google" id="ProtNLM"/>
    </source>
</evidence>
<organism evidence="1 2">
    <name type="scientific">[Torrubiella] hemipterigena</name>
    <dbReference type="NCBI Taxonomy" id="1531966"/>
    <lineage>
        <taxon>Eukaryota</taxon>
        <taxon>Fungi</taxon>
        <taxon>Dikarya</taxon>
        <taxon>Ascomycota</taxon>
        <taxon>Pezizomycotina</taxon>
        <taxon>Sordariomycetes</taxon>
        <taxon>Hypocreomycetidae</taxon>
        <taxon>Hypocreales</taxon>
        <taxon>Clavicipitaceae</taxon>
        <taxon>Clavicipitaceae incertae sedis</taxon>
        <taxon>'Torrubiella' clade</taxon>
    </lineage>
</organism>
<gene>
    <name evidence="1" type="ORF">VHEMI05581</name>
</gene>
<dbReference type="STRING" id="1531966.A0A0A1SYD4"/>
<name>A0A0A1SYD4_9HYPO</name>
<evidence type="ECO:0000313" key="2">
    <source>
        <dbReference type="Proteomes" id="UP000039046"/>
    </source>
</evidence>
<dbReference type="EMBL" id="CDHN01000003">
    <property type="protein sequence ID" value="CEJ89756.1"/>
    <property type="molecule type" value="Genomic_DNA"/>
</dbReference>
<protein>
    <recommendedName>
        <fullName evidence="3">AB hydrolase-1 domain-containing protein</fullName>
    </recommendedName>
</protein>
<dbReference type="Gene3D" id="3.40.50.1820">
    <property type="entry name" value="alpha/beta hydrolase"/>
    <property type="match status" value="1"/>
</dbReference>
<dbReference type="Proteomes" id="UP000039046">
    <property type="component" value="Unassembled WGS sequence"/>
</dbReference>
<proteinExistence type="predicted"/>
<keyword evidence="2" id="KW-1185">Reference proteome</keyword>
<dbReference type="OrthoDB" id="5371334at2759"/>
<sequence length="366" mass="39750">MAEQHHPSHLHEAVKTNLVTKFQPFSLTLANGANLTGILYLPSESSATSNSSAKPLVVGIHGATCSAYTWDVSPTYTASNPSDMFGVPFVAFNRPNFLDSSGWVIDRAATEVQFDQPAAGDGYFAEEARWFHEYIFPALWTKFAVPNGCTSIVTTSHSMSVPPTVIAAGLYASAATRDQPAYTWAGIIISGFGIEATEIRTQKSAALATNELTPDDIPLGQDVTVHTPPFKTTDKQDLMLGPSELTESSLRALISKQTTPFLQGEIMDMIGVWPNKATAYKALVRLPVLYGLGSHDWIWRAERRTVDEFLKGFTASERVEGAVVQGAGHAIELSPVNAGWWARMFGWAMEVAGGLEVQKRGIPVYP</sequence>
<evidence type="ECO:0000313" key="1">
    <source>
        <dbReference type="EMBL" id="CEJ89756.1"/>
    </source>
</evidence>
<dbReference type="HOGENOM" id="CLU_058851_1_0_1"/>
<dbReference type="InterPro" id="IPR029058">
    <property type="entry name" value="AB_hydrolase_fold"/>
</dbReference>
<accession>A0A0A1SYD4</accession>
<dbReference type="AlphaFoldDB" id="A0A0A1SYD4"/>
<dbReference type="SUPFAM" id="SSF53474">
    <property type="entry name" value="alpha/beta-Hydrolases"/>
    <property type="match status" value="1"/>
</dbReference>
<reference evidence="1 2" key="1">
    <citation type="journal article" date="2015" name="Genome Announc.">
        <title>Draft Genome Sequence and Gene Annotation of the Entomopathogenic Fungus Verticillium hemipterigenum.</title>
        <authorList>
            <person name="Horn F."/>
            <person name="Habel A."/>
            <person name="Scharf D.H."/>
            <person name="Dworschak J."/>
            <person name="Brakhage A.A."/>
            <person name="Guthke R."/>
            <person name="Hertweck C."/>
            <person name="Linde J."/>
        </authorList>
    </citation>
    <scope>NUCLEOTIDE SEQUENCE [LARGE SCALE GENOMIC DNA]</scope>
</reference>